<dbReference type="Pfam" id="PF01873">
    <property type="entry name" value="eIF-5_eIF-2B"/>
    <property type="match status" value="1"/>
</dbReference>
<dbReference type="VEuPathDB" id="FungiDB:AMAG_02363"/>
<dbReference type="SUPFAM" id="SSF100966">
    <property type="entry name" value="Translation initiation factor 2 beta, aIF2beta, N-terminal domain"/>
    <property type="match status" value="1"/>
</dbReference>
<dbReference type="InterPro" id="IPR002735">
    <property type="entry name" value="Transl_init_fac_IF2/IF5_dom"/>
</dbReference>
<feature type="compositionally biased region" description="Basic residues" evidence="4">
    <location>
        <begin position="52"/>
        <end position="61"/>
    </location>
</feature>
<feature type="region of interest" description="Disordered" evidence="4">
    <location>
        <begin position="1"/>
        <end position="25"/>
    </location>
</feature>
<dbReference type="Proteomes" id="UP000054350">
    <property type="component" value="Unassembled WGS sequence"/>
</dbReference>
<keyword evidence="3" id="KW-0648">Protein biosynthesis</keyword>
<keyword evidence="2" id="KW-0396">Initiation factor</keyword>
<dbReference type="SUPFAM" id="SSF75689">
    <property type="entry name" value="Zinc-binding domain of translation initiation factor 2 beta"/>
    <property type="match status" value="1"/>
</dbReference>
<dbReference type="FunFam" id="3.30.30.170:FF:000001">
    <property type="entry name" value="Eukaryotic translation initiation factor 2 subunit"/>
    <property type="match status" value="1"/>
</dbReference>
<gene>
    <name evidence="6" type="ORF">AMAG_02363</name>
</gene>
<dbReference type="OrthoDB" id="10255414at2759"/>
<dbReference type="GO" id="GO:0001731">
    <property type="term" value="P:formation of translation preinitiation complex"/>
    <property type="evidence" value="ECO:0007669"/>
    <property type="project" value="TreeGrafter"/>
</dbReference>
<evidence type="ECO:0000256" key="1">
    <source>
        <dbReference type="ARBA" id="ARBA00010397"/>
    </source>
</evidence>
<dbReference type="InterPro" id="IPR045196">
    <property type="entry name" value="IF2/IF5"/>
</dbReference>
<dbReference type="EMBL" id="GG745330">
    <property type="protein sequence ID" value="KNE56565.1"/>
    <property type="molecule type" value="Genomic_DNA"/>
</dbReference>
<reference evidence="7" key="2">
    <citation type="submission" date="2009-11" db="EMBL/GenBank/DDBJ databases">
        <title>The Genome Sequence of Allomyces macrogynus strain ATCC 38327.</title>
        <authorList>
            <consortium name="The Broad Institute Genome Sequencing Platform"/>
            <person name="Russ C."/>
            <person name="Cuomo C."/>
            <person name="Shea T."/>
            <person name="Young S.K."/>
            <person name="Zeng Q."/>
            <person name="Koehrsen M."/>
            <person name="Haas B."/>
            <person name="Borodovsky M."/>
            <person name="Guigo R."/>
            <person name="Alvarado L."/>
            <person name="Berlin A."/>
            <person name="Borenstein D."/>
            <person name="Chen Z."/>
            <person name="Engels R."/>
            <person name="Freedman E."/>
            <person name="Gellesch M."/>
            <person name="Goldberg J."/>
            <person name="Griggs A."/>
            <person name="Gujja S."/>
            <person name="Heiman D."/>
            <person name="Hepburn T."/>
            <person name="Howarth C."/>
            <person name="Jen D."/>
            <person name="Larson L."/>
            <person name="Lewis B."/>
            <person name="Mehta T."/>
            <person name="Park D."/>
            <person name="Pearson M."/>
            <person name="Roberts A."/>
            <person name="Saif S."/>
            <person name="Shenoy N."/>
            <person name="Sisk P."/>
            <person name="Stolte C."/>
            <person name="Sykes S."/>
            <person name="Walk T."/>
            <person name="White J."/>
            <person name="Yandava C."/>
            <person name="Burger G."/>
            <person name="Gray M.W."/>
            <person name="Holland P.W.H."/>
            <person name="King N."/>
            <person name="Lang F.B.F."/>
            <person name="Roger A.J."/>
            <person name="Ruiz-Trillo I."/>
            <person name="Lander E."/>
            <person name="Nusbaum C."/>
        </authorList>
    </citation>
    <scope>NUCLEOTIDE SEQUENCE [LARGE SCALE GENOMIC DNA]</scope>
    <source>
        <strain evidence="7">ATCC 38327</strain>
    </source>
</reference>
<sequence>MHPDGCASTDAPIPTTPRRSSSLHLIPATMTDAEKLQLTHEDDAEVFDPSAMKKKKKKSKKAVSAAVVEDETPAPAPAAATAAADEAGDEDVLDLSKLKKKKKSKKVKVAEAADNEADEGSERAATPAGASAHGDDGEDQDQDDDEQDHDGADFDEEVAGAEDLVFAAEGETAEEAWLGSDRDYTYDELLGRVFRILHQHNPALAGGRKRYTMVPPQIAREGSKKTAFMNIADICTRMRRNYDHVVAFIYSELGTSGSVDGSQRLIIKGRFQPKQIENVLRRYIVEYVTCKTCKSPDTILRKENRLHFMQCESCGSTRSVSAITSGFKAQTGSRRAAKAKAAA</sequence>
<evidence type="ECO:0000259" key="5">
    <source>
        <dbReference type="SMART" id="SM00653"/>
    </source>
</evidence>
<evidence type="ECO:0000256" key="4">
    <source>
        <dbReference type="SAM" id="MobiDB-lite"/>
    </source>
</evidence>
<dbReference type="OMA" id="QTGPTWE"/>
<dbReference type="InterPro" id="IPR016190">
    <property type="entry name" value="Transl_init_fac_IF2/IF5_Zn-bd"/>
</dbReference>
<comment type="similarity">
    <text evidence="1">Belongs to the eIF-2-beta/eIF-5 family.</text>
</comment>
<dbReference type="GO" id="GO:0003743">
    <property type="term" value="F:translation initiation factor activity"/>
    <property type="evidence" value="ECO:0007669"/>
    <property type="project" value="UniProtKB-KW"/>
</dbReference>
<evidence type="ECO:0000313" key="7">
    <source>
        <dbReference type="Proteomes" id="UP000054350"/>
    </source>
</evidence>
<proteinExistence type="inferred from homology"/>
<evidence type="ECO:0000256" key="2">
    <source>
        <dbReference type="ARBA" id="ARBA00022540"/>
    </source>
</evidence>
<feature type="region of interest" description="Disordered" evidence="4">
    <location>
        <begin position="104"/>
        <end position="152"/>
    </location>
</feature>
<dbReference type="Gene3D" id="3.30.30.170">
    <property type="match status" value="1"/>
</dbReference>
<feature type="region of interest" description="Disordered" evidence="4">
    <location>
        <begin position="49"/>
        <end position="90"/>
    </location>
</feature>
<dbReference type="PANTHER" id="PTHR23001">
    <property type="entry name" value="EUKARYOTIC TRANSLATION INITIATION FACTOR"/>
    <property type="match status" value="1"/>
</dbReference>
<dbReference type="InterPro" id="IPR016189">
    <property type="entry name" value="Transl_init_fac_IF2/IF5_N"/>
</dbReference>
<dbReference type="eggNOG" id="KOG2768">
    <property type="taxonomic scope" value="Eukaryota"/>
</dbReference>
<feature type="compositionally biased region" description="Acidic residues" evidence="4">
    <location>
        <begin position="136"/>
        <end position="152"/>
    </location>
</feature>
<organism evidence="6 7">
    <name type="scientific">Allomyces macrogynus (strain ATCC 38327)</name>
    <name type="common">Allomyces javanicus var. macrogynus</name>
    <dbReference type="NCBI Taxonomy" id="578462"/>
    <lineage>
        <taxon>Eukaryota</taxon>
        <taxon>Fungi</taxon>
        <taxon>Fungi incertae sedis</taxon>
        <taxon>Blastocladiomycota</taxon>
        <taxon>Blastocladiomycetes</taxon>
        <taxon>Blastocladiales</taxon>
        <taxon>Blastocladiaceae</taxon>
        <taxon>Allomyces</taxon>
    </lineage>
</organism>
<dbReference type="GO" id="GO:0005850">
    <property type="term" value="C:eukaryotic translation initiation factor 2 complex"/>
    <property type="evidence" value="ECO:0007669"/>
    <property type="project" value="TreeGrafter"/>
</dbReference>
<protein>
    <recommendedName>
        <fullName evidence="5">Translation initiation factor IF2/IF5 domain-containing protein</fullName>
    </recommendedName>
</protein>
<name>A0A0L0S2D7_ALLM3</name>
<dbReference type="SMART" id="SM00653">
    <property type="entry name" value="eIF2B_5"/>
    <property type="match status" value="1"/>
</dbReference>
<dbReference type="AlphaFoldDB" id="A0A0L0S2D7"/>
<reference evidence="6 7" key="1">
    <citation type="submission" date="2009-11" db="EMBL/GenBank/DDBJ databases">
        <title>Annotation of Allomyces macrogynus ATCC 38327.</title>
        <authorList>
            <consortium name="The Broad Institute Genome Sequencing Platform"/>
            <person name="Russ C."/>
            <person name="Cuomo C."/>
            <person name="Burger G."/>
            <person name="Gray M.W."/>
            <person name="Holland P.W.H."/>
            <person name="King N."/>
            <person name="Lang F.B.F."/>
            <person name="Roger A.J."/>
            <person name="Ruiz-Trillo I."/>
            <person name="Young S.K."/>
            <person name="Zeng Q."/>
            <person name="Gargeya S."/>
            <person name="Fitzgerald M."/>
            <person name="Haas B."/>
            <person name="Abouelleil A."/>
            <person name="Alvarado L."/>
            <person name="Arachchi H.M."/>
            <person name="Berlin A."/>
            <person name="Chapman S.B."/>
            <person name="Gearin G."/>
            <person name="Goldberg J."/>
            <person name="Griggs A."/>
            <person name="Gujja S."/>
            <person name="Hansen M."/>
            <person name="Heiman D."/>
            <person name="Howarth C."/>
            <person name="Larimer J."/>
            <person name="Lui A."/>
            <person name="MacDonald P.J.P."/>
            <person name="McCowen C."/>
            <person name="Montmayeur A."/>
            <person name="Murphy C."/>
            <person name="Neiman D."/>
            <person name="Pearson M."/>
            <person name="Priest M."/>
            <person name="Roberts A."/>
            <person name="Saif S."/>
            <person name="Shea T."/>
            <person name="Sisk P."/>
            <person name="Stolte C."/>
            <person name="Sykes S."/>
            <person name="Wortman J."/>
            <person name="Nusbaum C."/>
            <person name="Birren B."/>
        </authorList>
    </citation>
    <scope>NUCLEOTIDE SEQUENCE [LARGE SCALE GENOMIC DNA]</scope>
    <source>
        <strain evidence="6 7">ATCC 38327</strain>
    </source>
</reference>
<dbReference type="STRING" id="578462.A0A0L0S2D7"/>
<evidence type="ECO:0000313" key="6">
    <source>
        <dbReference type="EMBL" id="KNE56565.1"/>
    </source>
</evidence>
<evidence type="ECO:0000256" key="3">
    <source>
        <dbReference type="ARBA" id="ARBA00022917"/>
    </source>
</evidence>
<accession>A0A0L0S2D7</accession>
<dbReference type="GO" id="GO:0031369">
    <property type="term" value="F:translation initiation factor binding"/>
    <property type="evidence" value="ECO:0007669"/>
    <property type="project" value="TreeGrafter"/>
</dbReference>
<dbReference type="PANTHER" id="PTHR23001:SF3">
    <property type="entry name" value="EUKARYOTIC TRANSLATION INITIATION FACTOR 2 SUBUNIT 2"/>
    <property type="match status" value="1"/>
</dbReference>
<keyword evidence="7" id="KW-1185">Reference proteome</keyword>
<feature type="domain" description="Translation initiation factor IF2/IF5" evidence="5">
    <location>
        <begin position="208"/>
        <end position="317"/>
    </location>
</feature>
<dbReference type="GO" id="GO:0003729">
    <property type="term" value="F:mRNA binding"/>
    <property type="evidence" value="ECO:0007669"/>
    <property type="project" value="TreeGrafter"/>
</dbReference>